<protein>
    <submittedName>
        <fullName evidence="3">Uncharacterized protein</fullName>
    </submittedName>
</protein>
<dbReference type="EMBL" id="LGRX02027631">
    <property type="protein sequence ID" value="KAK3249021.1"/>
    <property type="molecule type" value="Genomic_DNA"/>
</dbReference>
<feature type="compositionally biased region" description="Polar residues" evidence="2">
    <location>
        <begin position="277"/>
        <end position="286"/>
    </location>
</feature>
<name>A0AAE0F1W9_9CHLO</name>
<evidence type="ECO:0000313" key="4">
    <source>
        <dbReference type="Proteomes" id="UP001190700"/>
    </source>
</evidence>
<feature type="compositionally biased region" description="Polar residues" evidence="2">
    <location>
        <begin position="239"/>
        <end position="250"/>
    </location>
</feature>
<keyword evidence="1" id="KW-0175">Coiled coil</keyword>
<reference evidence="3 4" key="1">
    <citation type="journal article" date="2015" name="Genome Biol. Evol.">
        <title>Comparative Genomics of a Bacterivorous Green Alga Reveals Evolutionary Causalities and Consequences of Phago-Mixotrophic Mode of Nutrition.</title>
        <authorList>
            <person name="Burns J.A."/>
            <person name="Paasch A."/>
            <person name="Narechania A."/>
            <person name="Kim E."/>
        </authorList>
    </citation>
    <scope>NUCLEOTIDE SEQUENCE [LARGE SCALE GENOMIC DNA]</scope>
    <source>
        <strain evidence="3 4">PLY_AMNH</strain>
    </source>
</reference>
<dbReference type="Proteomes" id="UP001190700">
    <property type="component" value="Unassembled WGS sequence"/>
</dbReference>
<proteinExistence type="predicted"/>
<dbReference type="AlphaFoldDB" id="A0AAE0F1W9"/>
<organism evidence="3 4">
    <name type="scientific">Cymbomonas tetramitiformis</name>
    <dbReference type="NCBI Taxonomy" id="36881"/>
    <lineage>
        <taxon>Eukaryota</taxon>
        <taxon>Viridiplantae</taxon>
        <taxon>Chlorophyta</taxon>
        <taxon>Pyramimonadophyceae</taxon>
        <taxon>Pyramimonadales</taxon>
        <taxon>Pyramimonadaceae</taxon>
        <taxon>Cymbomonas</taxon>
    </lineage>
</organism>
<feature type="non-terminal residue" evidence="3">
    <location>
        <position position="1"/>
    </location>
</feature>
<comment type="caution">
    <text evidence="3">The sequence shown here is derived from an EMBL/GenBank/DDBJ whole genome shotgun (WGS) entry which is preliminary data.</text>
</comment>
<gene>
    <name evidence="3" type="ORF">CYMTET_41541</name>
</gene>
<feature type="region of interest" description="Disordered" evidence="2">
    <location>
        <begin position="263"/>
        <end position="297"/>
    </location>
</feature>
<feature type="compositionally biased region" description="Low complexity" evidence="2">
    <location>
        <begin position="185"/>
        <end position="204"/>
    </location>
</feature>
<accession>A0AAE0F1W9</accession>
<evidence type="ECO:0000256" key="1">
    <source>
        <dbReference type="SAM" id="Coils"/>
    </source>
</evidence>
<evidence type="ECO:0000313" key="3">
    <source>
        <dbReference type="EMBL" id="KAK3249021.1"/>
    </source>
</evidence>
<feature type="compositionally biased region" description="Gly residues" evidence="2">
    <location>
        <begin position="167"/>
        <end position="184"/>
    </location>
</feature>
<evidence type="ECO:0000256" key="2">
    <source>
        <dbReference type="SAM" id="MobiDB-lite"/>
    </source>
</evidence>
<keyword evidence="4" id="KW-1185">Reference proteome</keyword>
<sequence>AGGSPTEGTALEAFRHPLALRGGYLPSGARTQRRGLLTGLLAVAPEALKSGFSVRGALREKENLQSENERLLSETADQQERIDFYEVVLGVDEIEEGGPPRTPGGTPHAMGMAMHTANSALMLEVLELRRECKFLEERLQRWETPEGVPLLVADAIQNPSSGKSGSRMGGPAGRGGGARGGARAGGSPAKGSASSGSGRKSGSMLSVGELKKLMHGGGGSRGPPGAQGKPTPAWGHEVSTGSDGSSMMLSTTGKLRDNAVFEMLKASGAQAPEDTRASTSSSRPNTSGGGGGDTANQLAELMKSRNALTRNHLNPSA</sequence>
<feature type="region of interest" description="Disordered" evidence="2">
    <location>
        <begin position="156"/>
        <end position="250"/>
    </location>
</feature>
<feature type="coiled-coil region" evidence="1">
    <location>
        <begin position="54"/>
        <end position="81"/>
    </location>
</feature>